<evidence type="ECO:0000313" key="3">
    <source>
        <dbReference type="Proteomes" id="UP001183643"/>
    </source>
</evidence>
<dbReference type="InterPro" id="IPR036689">
    <property type="entry name" value="ESAT-6-like_sf"/>
</dbReference>
<dbReference type="EMBL" id="JAVDYB010000001">
    <property type="protein sequence ID" value="MDR7275565.1"/>
    <property type="molecule type" value="Genomic_DNA"/>
</dbReference>
<dbReference type="SUPFAM" id="SSF140453">
    <property type="entry name" value="EsxAB dimer-like"/>
    <property type="match status" value="1"/>
</dbReference>
<reference evidence="2" key="1">
    <citation type="submission" date="2023-07" db="EMBL/GenBank/DDBJ databases">
        <title>Sequencing the genomes of 1000 actinobacteria strains.</title>
        <authorList>
            <person name="Klenk H.-P."/>
        </authorList>
    </citation>
    <scope>NUCLEOTIDE SEQUENCE</scope>
    <source>
        <strain evidence="2">DSM 44707</strain>
    </source>
</reference>
<name>A0AAE4CBF6_9ACTN</name>
<dbReference type="Proteomes" id="UP001183643">
    <property type="component" value="Unassembled WGS sequence"/>
</dbReference>
<feature type="region of interest" description="Disordered" evidence="1">
    <location>
        <begin position="1"/>
        <end position="22"/>
    </location>
</feature>
<dbReference type="RefSeq" id="WP_310366679.1">
    <property type="nucleotide sequence ID" value="NZ_JAVDYB010000001.1"/>
</dbReference>
<evidence type="ECO:0000313" key="2">
    <source>
        <dbReference type="EMBL" id="MDR7275565.1"/>
    </source>
</evidence>
<keyword evidence="3" id="KW-1185">Reference proteome</keyword>
<gene>
    <name evidence="2" type="ORF">J2S41_002343</name>
</gene>
<organism evidence="2 3">
    <name type="scientific">Catenuloplanes atrovinosus</name>
    <dbReference type="NCBI Taxonomy" id="137266"/>
    <lineage>
        <taxon>Bacteria</taxon>
        <taxon>Bacillati</taxon>
        <taxon>Actinomycetota</taxon>
        <taxon>Actinomycetes</taxon>
        <taxon>Micromonosporales</taxon>
        <taxon>Micromonosporaceae</taxon>
        <taxon>Catenuloplanes</taxon>
    </lineage>
</organism>
<accession>A0AAE4CBF6</accession>
<sequence>MTEGASESAAVRETAASGRTSDRYEVSVPEVLRVVEQLGGLTTDIGGAIRQLSTLASPAAGYGVLGNTAGTAAGTAQQQLAATLAAMQAVLKLLTTRVRDSARAYAEGDRKVAEEYARTVAELPAIPAVRR</sequence>
<protein>
    <submittedName>
        <fullName evidence="2">Uncharacterized protein YukE</fullName>
    </submittedName>
</protein>
<dbReference type="AlphaFoldDB" id="A0AAE4CBF6"/>
<proteinExistence type="predicted"/>
<dbReference type="Gene3D" id="1.10.287.1060">
    <property type="entry name" value="ESAT-6-like"/>
    <property type="match status" value="1"/>
</dbReference>
<evidence type="ECO:0000256" key="1">
    <source>
        <dbReference type="SAM" id="MobiDB-lite"/>
    </source>
</evidence>
<comment type="caution">
    <text evidence="2">The sequence shown here is derived from an EMBL/GenBank/DDBJ whole genome shotgun (WGS) entry which is preliminary data.</text>
</comment>